<dbReference type="Pfam" id="PF02597">
    <property type="entry name" value="ThiS"/>
    <property type="match status" value="1"/>
</dbReference>
<dbReference type="AlphaFoldDB" id="A0A8D5JRQ4"/>
<name>A0A8D5JRQ4_9BACT</name>
<dbReference type="InterPro" id="IPR003749">
    <property type="entry name" value="ThiS/MoaD-like"/>
</dbReference>
<sequence>MVKLNFKLTERGEVEIPLSEPQCLQTVLDRYNAEKGIDAGGYIAVCRGKVVPGDQLVHDGDEIDIFPAISGG</sequence>
<evidence type="ECO:0008006" key="3">
    <source>
        <dbReference type="Google" id="ProtNLM"/>
    </source>
</evidence>
<reference evidence="1" key="1">
    <citation type="submission" date="2020-09" db="EMBL/GenBank/DDBJ databases">
        <title>Desulfogranum mesoprofundum gen. nov., sp. nov., a novel mesophilic, sulfate-reducing chemolithoautotroph isolated from a deep-sea hydrothermal vent chimney in the Suiyo Seamount.</title>
        <authorList>
            <person name="Hashimoto Y."/>
            <person name="Nakagawa S."/>
        </authorList>
    </citation>
    <scope>NUCLEOTIDE SEQUENCE</scope>
    <source>
        <strain evidence="1">KT2</strain>
    </source>
</reference>
<accession>A0A8D5JRQ4</accession>
<proteinExistence type="predicted"/>
<dbReference type="EMBL" id="AP024086">
    <property type="protein sequence ID" value="BCL61296.1"/>
    <property type="molecule type" value="Genomic_DNA"/>
</dbReference>
<dbReference type="KEGG" id="dbk:DGMP_19890"/>
<gene>
    <name evidence="1" type="ORF">DGMP_19890</name>
</gene>
<dbReference type="Proteomes" id="UP000826725">
    <property type="component" value="Chromosome"/>
</dbReference>
<evidence type="ECO:0000313" key="2">
    <source>
        <dbReference type="Proteomes" id="UP000826725"/>
    </source>
</evidence>
<protein>
    <recommendedName>
        <fullName evidence="3">MoaD/ThiS family protein</fullName>
    </recommendedName>
</protein>
<organism evidence="1 2">
    <name type="scientific">Desulfomarina profundi</name>
    <dbReference type="NCBI Taxonomy" id="2772557"/>
    <lineage>
        <taxon>Bacteria</taxon>
        <taxon>Pseudomonadati</taxon>
        <taxon>Thermodesulfobacteriota</taxon>
        <taxon>Desulfobulbia</taxon>
        <taxon>Desulfobulbales</taxon>
        <taxon>Desulfobulbaceae</taxon>
        <taxon>Desulfomarina</taxon>
    </lineage>
</organism>
<evidence type="ECO:0000313" key="1">
    <source>
        <dbReference type="EMBL" id="BCL61296.1"/>
    </source>
</evidence>
<dbReference type="RefSeq" id="WP_228853766.1">
    <property type="nucleotide sequence ID" value="NZ_AP024086.1"/>
</dbReference>
<keyword evidence="2" id="KW-1185">Reference proteome</keyword>